<evidence type="ECO:0000313" key="1">
    <source>
        <dbReference type="EMBL" id="MDN0063620.1"/>
    </source>
</evidence>
<dbReference type="Gene3D" id="1.10.150.240">
    <property type="entry name" value="Putative phosphatase, domain 2"/>
    <property type="match status" value="1"/>
</dbReference>
<dbReference type="InterPro" id="IPR050155">
    <property type="entry name" value="HAD-like_hydrolase_sf"/>
</dbReference>
<dbReference type="EMBL" id="JAUEIQ010000003">
    <property type="protein sequence ID" value="MDN0063620.1"/>
    <property type="molecule type" value="Genomic_DNA"/>
</dbReference>
<keyword evidence="1" id="KW-0378">Hydrolase</keyword>
<dbReference type="PANTHER" id="PTHR43434">
    <property type="entry name" value="PHOSPHOGLYCOLATE PHOSPHATASE"/>
    <property type="match status" value="1"/>
</dbReference>
<comment type="caution">
    <text evidence="1">The sequence shown here is derived from an EMBL/GenBank/DDBJ whole genome shotgun (WGS) entry which is preliminary data.</text>
</comment>
<evidence type="ECO:0000313" key="2">
    <source>
        <dbReference type="Proteomes" id="UP001168435"/>
    </source>
</evidence>
<dbReference type="InterPro" id="IPR023198">
    <property type="entry name" value="PGP-like_dom2"/>
</dbReference>
<dbReference type="InterPro" id="IPR023214">
    <property type="entry name" value="HAD_sf"/>
</dbReference>
<dbReference type="Proteomes" id="UP001168435">
    <property type="component" value="Unassembled WGS sequence"/>
</dbReference>
<dbReference type="Pfam" id="PF13419">
    <property type="entry name" value="HAD_2"/>
    <property type="match status" value="1"/>
</dbReference>
<reference evidence="1" key="1">
    <citation type="submission" date="2023-06" db="EMBL/GenBank/DDBJ databases">
        <authorList>
            <person name="Zeman M."/>
            <person name="Kubasova T."/>
            <person name="Jahodarova E."/>
            <person name="Nykrynova M."/>
            <person name="Rychlik I."/>
        </authorList>
    </citation>
    <scope>NUCLEOTIDE SEQUENCE</scope>
    <source>
        <strain evidence="1">176_SSukc20</strain>
    </source>
</reference>
<dbReference type="GO" id="GO:0016787">
    <property type="term" value="F:hydrolase activity"/>
    <property type="evidence" value="ECO:0007669"/>
    <property type="project" value="UniProtKB-KW"/>
</dbReference>
<dbReference type="InterPro" id="IPR036412">
    <property type="entry name" value="HAD-like_sf"/>
</dbReference>
<organism evidence="1 2">
    <name type="scientific">Collinsella ihumii</name>
    <dbReference type="NCBI Taxonomy" id="1720204"/>
    <lineage>
        <taxon>Bacteria</taxon>
        <taxon>Bacillati</taxon>
        <taxon>Actinomycetota</taxon>
        <taxon>Coriobacteriia</taxon>
        <taxon>Coriobacteriales</taxon>
        <taxon>Coriobacteriaceae</taxon>
        <taxon>Collinsella</taxon>
    </lineage>
</organism>
<name>A0ABT7XDY6_9ACTN</name>
<sequence length="214" mass="23701">MNRYRAVIYDIDGTGLNTLNMNMYPLMRIIKEETGEDWAFEQVLRFAAYPGMKVMEELGVADPQGTYARWVHYVNEYEEGATLYEGFDRVFAALQERGVVQAVVSAKTRRQYELDMAAKGLDRYMAAAVLADDTDRHKPDPAPLLMCADQLDIAPGDALYVGDARSDYEAARNAGMDFAYATWGSVSAEGIDSPTWTLDTPLDIVGAVCPDVSA</sequence>
<dbReference type="Gene3D" id="3.40.50.1000">
    <property type="entry name" value="HAD superfamily/HAD-like"/>
    <property type="match status" value="1"/>
</dbReference>
<keyword evidence="2" id="KW-1185">Reference proteome</keyword>
<dbReference type="PANTHER" id="PTHR43434:SF26">
    <property type="entry name" value="PYROPHOSPHATASE PPAX"/>
    <property type="match status" value="1"/>
</dbReference>
<proteinExistence type="predicted"/>
<dbReference type="InterPro" id="IPR041492">
    <property type="entry name" value="HAD_2"/>
</dbReference>
<dbReference type="SUPFAM" id="SSF56784">
    <property type="entry name" value="HAD-like"/>
    <property type="match status" value="1"/>
</dbReference>
<accession>A0ABT7XDY6</accession>
<gene>
    <name evidence="1" type="ORF">QVN30_04780</name>
</gene>
<dbReference type="SFLD" id="SFLDG01129">
    <property type="entry name" value="C1.5:_HAD__Beta-PGM__Phosphata"/>
    <property type="match status" value="1"/>
</dbReference>
<protein>
    <submittedName>
        <fullName evidence="1">HAD-IA family hydrolase</fullName>
    </submittedName>
</protein>
<dbReference type="NCBIfam" id="TIGR01549">
    <property type="entry name" value="HAD-SF-IA-v1"/>
    <property type="match status" value="1"/>
</dbReference>
<dbReference type="SFLD" id="SFLDS00003">
    <property type="entry name" value="Haloacid_Dehalogenase"/>
    <property type="match status" value="1"/>
</dbReference>
<dbReference type="RefSeq" id="WP_289835641.1">
    <property type="nucleotide sequence ID" value="NZ_JAUEIQ010000003.1"/>
</dbReference>
<dbReference type="InterPro" id="IPR006439">
    <property type="entry name" value="HAD-SF_hydro_IA"/>
</dbReference>
<reference evidence="1" key="2">
    <citation type="submission" date="2024-05" db="EMBL/GenBank/DDBJ databases">
        <title>Identification and characterization of horizontal gene transfer across gut microbiota members of farm animals based on homology search.</title>
        <authorList>
            <person name="Schwarzerova J."/>
            <person name="Nykrynova M."/>
            <person name="Jureckova K."/>
            <person name="Cejkova D."/>
            <person name="Rychlik I."/>
        </authorList>
    </citation>
    <scope>NUCLEOTIDE SEQUENCE</scope>
    <source>
        <strain evidence="1">176_SSukc20</strain>
    </source>
</reference>